<dbReference type="EC" id="2.7.7.65" evidence="1"/>
<evidence type="ECO:0000256" key="3">
    <source>
        <dbReference type="PROSITE-ProRule" id="PRU00169"/>
    </source>
</evidence>
<accession>A0A518DSN4</accession>
<dbReference type="GO" id="GO:0005886">
    <property type="term" value="C:plasma membrane"/>
    <property type="evidence" value="ECO:0007669"/>
    <property type="project" value="TreeGrafter"/>
</dbReference>
<dbReference type="SUPFAM" id="SSF52172">
    <property type="entry name" value="CheY-like"/>
    <property type="match status" value="1"/>
</dbReference>
<organism evidence="6 7">
    <name type="scientific">Lignipirellula cremea</name>
    <dbReference type="NCBI Taxonomy" id="2528010"/>
    <lineage>
        <taxon>Bacteria</taxon>
        <taxon>Pseudomonadati</taxon>
        <taxon>Planctomycetota</taxon>
        <taxon>Planctomycetia</taxon>
        <taxon>Pirellulales</taxon>
        <taxon>Pirellulaceae</taxon>
        <taxon>Lignipirellula</taxon>
    </lineage>
</organism>
<evidence type="ECO:0000259" key="4">
    <source>
        <dbReference type="PROSITE" id="PS50110"/>
    </source>
</evidence>
<dbReference type="CDD" id="cd00156">
    <property type="entry name" value="REC"/>
    <property type="match status" value="1"/>
</dbReference>
<dbReference type="Pfam" id="PF00072">
    <property type="entry name" value="Response_reg"/>
    <property type="match status" value="1"/>
</dbReference>
<keyword evidence="3" id="KW-0597">Phosphoprotein</keyword>
<dbReference type="PANTHER" id="PTHR45138">
    <property type="entry name" value="REGULATORY COMPONENTS OF SENSORY TRANSDUCTION SYSTEM"/>
    <property type="match status" value="1"/>
</dbReference>
<evidence type="ECO:0000256" key="1">
    <source>
        <dbReference type="ARBA" id="ARBA00012528"/>
    </source>
</evidence>
<dbReference type="InterPro" id="IPR050469">
    <property type="entry name" value="Diguanylate_Cyclase"/>
</dbReference>
<dbReference type="PANTHER" id="PTHR45138:SF9">
    <property type="entry name" value="DIGUANYLATE CYCLASE DGCM-RELATED"/>
    <property type="match status" value="1"/>
</dbReference>
<dbReference type="NCBIfam" id="TIGR00254">
    <property type="entry name" value="GGDEF"/>
    <property type="match status" value="1"/>
</dbReference>
<dbReference type="SMART" id="SM00448">
    <property type="entry name" value="REC"/>
    <property type="match status" value="1"/>
</dbReference>
<dbReference type="GO" id="GO:1902201">
    <property type="term" value="P:negative regulation of bacterial-type flagellum-dependent cell motility"/>
    <property type="evidence" value="ECO:0007669"/>
    <property type="project" value="TreeGrafter"/>
</dbReference>
<feature type="modified residue" description="4-aspartylphosphate" evidence="3">
    <location>
        <position position="65"/>
    </location>
</feature>
<proteinExistence type="predicted"/>
<sequence>MASAFDLDSNLVSILLVEDDEADAALVERLLLRSSECNFVFSTASTLAAALRLVHENEFHVILLDLGLPDSQGLDAVHCLHASSPETPIVVFTGHEEEETALQAIHSGAQEYLSKSHLMSGLLQRVIRHSIARQRKLQQALTMSLVDSLTGVGNRRLFDTEISRRLKDWERHQISFCLAMLDIDHFKKVNDTFGHASGDSALRATADIVQSNLRSADSVMRFGGEEFAILMPITALEPACLVIERIRERVALNEIPAIGENVHISAGIAQIQHADSLQGILERADSALYAAKSNGRDCCFVNNGNESVHALSLLATSP</sequence>
<dbReference type="CDD" id="cd01949">
    <property type="entry name" value="GGDEF"/>
    <property type="match status" value="1"/>
</dbReference>
<comment type="catalytic activity">
    <reaction evidence="2">
        <text>2 GTP = 3',3'-c-di-GMP + 2 diphosphate</text>
        <dbReference type="Rhea" id="RHEA:24898"/>
        <dbReference type="ChEBI" id="CHEBI:33019"/>
        <dbReference type="ChEBI" id="CHEBI:37565"/>
        <dbReference type="ChEBI" id="CHEBI:58805"/>
        <dbReference type="EC" id="2.7.7.65"/>
    </reaction>
</comment>
<dbReference type="PROSITE" id="PS50887">
    <property type="entry name" value="GGDEF"/>
    <property type="match status" value="1"/>
</dbReference>
<protein>
    <recommendedName>
        <fullName evidence="1">diguanylate cyclase</fullName>
        <ecNumber evidence="1">2.7.7.65</ecNumber>
    </recommendedName>
</protein>
<dbReference type="InterPro" id="IPR029787">
    <property type="entry name" value="Nucleotide_cyclase"/>
</dbReference>
<dbReference type="FunFam" id="3.30.70.270:FF:000001">
    <property type="entry name" value="Diguanylate cyclase domain protein"/>
    <property type="match status" value="1"/>
</dbReference>
<dbReference type="SUPFAM" id="SSF55073">
    <property type="entry name" value="Nucleotide cyclase"/>
    <property type="match status" value="1"/>
</dbReference>
<dbReference type="GO" id="GO:0043709">
    <property type="term" value="P:cell adhesion involved in single-species biofilm formation"/>
    <property type="evidence" value="ECO:0007669"/>
    <property type="project" value="TreeGrafter"/>
</dbReference>
<dbReference type="SMART" id="SM00267">
    <property type="entry name" value="GGDEF"/>
    <property type="match status" value="1"/>
</dbReference>
<dbReference type="OrthoDB" id="244535at2"/>
<dbReference type="EMBL" id="CP036433">
    <property type="protein sequence ID" value="QDU94850.1"/>
    <property type="molecule type" value="Genomic_DNA"/>
</dbReference>
<evidence type="ECO:0000313" key="6">
    <source>
        <dbReference type="EMBL" id="QDU94850.1"/>
    </source>
</evidence>
<dbReference type="InterPro" id="IPR001789">
    <property type="entry name" value="Sig_transdc_resp-reg_receiver"/>
</dbReference>
<dbReference type="KEGG" id="lcre:Pla8534_26580"/>
<feature type="domain" description="Response regulatory" evidence="4">
    <location>
        <begin position="13"/>
        <end position="130"/>
    </location>
</feature>
<dbReference type="Pfam" id="PF00990">
    <property type="entry name" value="GGDEF"/>
    <property type="match status" value="1"/>
</dbReference>
<dbReference type="AlphaFoldDB" id="A0A518DSN4"/>
<reference evidence="6 7" key="1">
    <citation type="submission" date="2019-02" db="EMBL/GenBank/DDBJ databases">
        <title>Deep-cultivation of Planctomycetes and their phenomic and genomic characterization uncovers novel biology.</title>
        <authorList>
            <person name="Wiegand S."/>
            <person name="Jogler M."/>
            <person name="Boedeker C."/>
            <person name="Pinto D."/>
            <person name="Vollmers J."/>
            <person name="Rivas-Marin E."/>
            <person name="Kohn T."/>
            <person name="Peeters S.H."/>
            <person name="Heuer A."/>
            <person name="Rast P."/>
            <person name="Oberbeckmann S."/>
            <person name="Bunk B."/>
            <person name="Jeske O."/>
            <person name="Meyerdierks A."/>
            <person name="Storesund J.E."/>
            <person name="Kallscheuer N."/>
            <person name="Luecker S."/>
            <person name="Lage O.M."/>
            <person name="Pohl T."/>
            <person name="Merkel B.J."/>
            <person name="Hornburger P."/>
            <person name="Mueller R.-W."/>
            <person name="Bruemmer F."/>
            <person name="Labrenz M."/>
            <person name="Spormann A.M."/>
            <person name="Op den Camp H."/>
            <person name="Overmann J."/>
            <person name="Amann R."/>
            <person name="Jetten M.S.M."/>
            <person name="Mascher T."/>
            <person name="Medema M.H."/>
            <person name="Devos D.P."/>
            <person name="Kaster A.-K."/>
            <person name="Ovreas L."/>
            <person name="Rohde M."/>
            <person name="Galperin M.Y."/>
            <person name="Jogler C."/>
        </authorList>
    </citation>
    <scope>NUCLEOTIDE SEQUENCE [LARGE SCALE GENOMIC DNA]</scope>
    <source>
        <strain evidence="6 7">Pla85_3_4</strain>
    </source>
</reference>
<dbReference type="Gene3D" id="3.40.50.2300">
    <property type="match status" value="1"/>
</dbReference>
<evidence type="ECO:0000259" key="5">
    <source>
        <dbReference type="PROSITE" id="PS50887"/>
    </source>
</evidence>
<dbReference type="GO" id="GO:0000160">
    <property type="term" value="P:phosphorelay signal transduction system"/>
    <property type="evidence" value="ECO:0007669"/>
    <property type="project" value="InterPro"/>
</dbReference>
<dbReference type="PROSITE" id="PS50110">
    <property type="entry name" value="RESPONSE_REGULATORY"/>
    <property type="match status" value="1"/>
</dbReference>
<evidence type="ECO:0000256" key="2">
    <source>
        <dbReference type="ARBA" id="ARBA00034247"/>
    </source>
</evidence>
<dbReference type="GO" id="GO:0052621">
    <property type="term" value="F:diguanylate cyclase activity"/>
    <property type="evidence" value="ECO:0007669"/>
    <property type="project" value="UniProtKB-EC"/>
</dbReference>
<dbReference type="InterPro" id="IPR000160">
    <property type="entry name" value="GGDEF_dom"/>
</dbReference>
<dbReference type="InterPro" id="IPR011006">
    <property type="entry name" value="CheY-like_superfamily"/>
</dbReference>
<feature type="domain" description="GGDEF" evidence="5">
    <location>
        <begin position="174"/>
        <end position="304"/>
    </location>
</feature>
<gene>
    <name evidence="6" type="primary">pleD_2</name>
    <name evidence="6" type="ORF">Pla8534_26580</name>
</gene>
<dbReference type="RefSeq" id="WP_145053604.1">
    <property type="nucleotide sequence ID" value="NZ_CP036433.1"/>
</dbReference>
<dbReference type="InterPro" id="IPR043128">
    <property type="entry name" value="Rev_trsase/Diguanyl_cyclase"/>
</dbReference>
<dbReference type="Gene3D" id="3.30.70.270">
    <property type="match status" value="1"/>
</dbReference>
<dbReference type="Proteomes" id="UP000317648">
    <property type="component" value="Chromosome"/>
</dbReference>
<keyword evidence="7" id="KW-1185">Reference proteome</keyword>
<name>A0A518DSN4_9BACT</name>
<evidence type="ECO:0000313" key="7">
    <source>
        <dbReference type="Proteomes" id="UP000317648"/>
    </source>
</evidence>